<dbReference type="CDD" id="cd20695">
    <property type="entry name" value="CdiA-CT_5T87E_Ct"/>
    <property type="match status" value="1"/>
</dbReference>
<gene>
    <name evidence="8" type="ordered locus">RALTA_A1585</name>
</gene>
<keyword evidence="4" id="KW-0843">Virulence</keyword>
<evidence type="ECO:0007829" key="10">
    <source>
        <dbReference type="PDB" id="5T87"/>
    </source>
</evidence>
<dbReference type="EMBL" id="CU633749">
    <property type="protein sequence ID" value="CAQ69530.1"/>
    <property type="molecule type" value="Genomic_DNA"/>
</dbReference>
<dbReference type="GO" id="GO:0003824">
    <property type="term" value="F:catalytic activity"/>
    <property type="evidence" value="ECO:0007669"/>
    <property type="project" value="UniProtKB-ARBA"/>
</dbReference>
<dbReference type="NCBIfam" id="TIGR01731">
    <property type="entry name" value="fil_hemag_20aa"/>
    <property type="match status" value="20"/>
</dbReference>
<protein>
    <submittedName>
        <fullName evidence="8">Exoprotein, putative adhesin or hemolysin</fullName>
    </submittedName>
</protein>
<reference evidence="8 9" key="1">
    <citation type="journal article" date="2008" name="Genome Res.">
        <title>Genome sequence of the beta-rhizobium Cupriavidus taiwanensis and comparative genomics of rhizobia.</title>
        <authorList>
            <person name="Amadou C."/>
            <person name="Pascal G."/>
            <person name="Mangenot S."/>
            <person name="Glew M."/>
            <person name="Bontemps C."/>
            <person name="Capela D."/>
            <person name="Carrere S."/>
            <person name="Cruveiller S."/>
            <person name="Dossat C."/>
            <person name="Lajus A."/>
            <person name="Marchetti M."/>
            <person name="Poinsot V."/>
            <person name="Rouy Z."/>
            <person name="Servin B."/>
            <person name="Saad M."/>
            <person name="Schenowitz C."/>
            <person name="Barbe V."/>
            <person name="Batut J."/>
            <person name="Medigue C."/>
            <person name="Masson-Boivin C."/>
        </authorList>
    </citation>
    <scope>NUCLEOTIDE SEQUENCE [LARGE SCALE GENOMIC DNA]</scope>
    <source>
        <strain evidence="9">DSM 17343 / BCRC 17206 / CCUG 44338 / CIP 107171 / LMG 19424 / R1</strain>
    </source>
</reference>
<dbReference type="InterPro" id="IPR008638">
    <property type="entry name" value="FhaB/CdiA-like_TPS"/>
</dbReference>
<dbReference type="NCBIfam" id="TIGR01901">
    <property type="entry name" value="adhes_NPXG"/>
    <property type="match status" value="1"/>
</dbReference>
<dbReference type="SMR" id="B3R1C1"/>
<comment type="subcellular location">
    <subcellularLocation>
        <location evidence="1">Target cell</location>
        <location evidence="1">Target cell cytoplasm</location>
    </subcellularLocation>
</comment>
<dbReference type="PDBsum" id="5T87"/>
<proteinExistence type="evidence at protein level"/>
<dbReference type="Pfam" id="PF04829">
    <property type="entry name" value="PT-VENN"/>
    <property type="match status" value="1"/>
</dbReference>
<feature type="domain" description="Filamentous haemagglutinin FhaB/tRNA nuclease CdiA-like TPS" evidence="7">
    <location>
        <begin position="87"/>
        <end position="208"/>
    </location>
</feature>
<feature type="region of interest" description="Disordered" evidence="6">
    <location>
        <begin position="2358"/>
        <end position="2400"/>
    </location>
</feature>
<dbReference type="GO" id="GO:0090729">
    <property type="term" value="F:toxin activity"/>
    <property type="evidence" value="ECO:0007669"/>
    <property type="project" value="UniProtKB-KW"/>
</dbReference>
<evidence type="ECO:0000256" key="2">
    <source>
        <dbReference type="ARBA" id="ARBA00022656"/>
    </source>
</evidence>
<dbReference type="InterPro" id="IPR024973">
    <property type="entry name" value="ESPR"/>
</dbReference>
<evidence type="ECO:0000313" key="8">
    <source>
        <dbReference type="EMBL" id="CAQ69530.1"/>
    </source>
</evidence>
<evidence type="ECO:0000256" key="1">
    <source>
        <dbReference type="ARBA" id="ARBA00004219"/>
    </source>
</evidence>
<dbReference type="Pfam" id="PF13018">
    <property type="entry name" value="ESPR"/>
    <property type="match status" value="1"/>
</dbReference>
<dbReference type="GeneID" id="29761026"/>
<sequence>MNHKRFRLIFNKHRNMLMAVAECASGARKAASAGRAGSTGGMSSACCATLRPTAWAVLLSLGCVPPAAAQIVSDPRAGHGPNVTGAPNGTPLVGITAPSAAGVSHNQYQQFSVDGRGAILNNATAITPTQLGGYVPGNANLGASGPARVILNEVTGPHPSQLNGYIEIAGQRADVVISNGNGISVNGGGFINANRATLTTGAPVFGGDGSLAAFRVTRGGIQVEGAGFNGTSLDQVDLIARSVEVNGKLWANTANVITGANEVDYANLGVRLIQGEGAAPTVGIDVANLGGMYANRIRLIGTEAGVGVRNAGTLAAQAGDFTIDGAGRVSLSGTTSSTGALAIHGAKGLDNSGSTAAGAGLSATSEGDIRNSGALIAGQHLQVAGQSVQSTGTLAAGIDPNGNMSQGGDLTVTGSQGVAATGQNLAGSNISVTGASVSLTGSQTRAAGNVALTAQTGMLDLANATVTAGQGLTASTTGLLRSDGAKVSGARIDGSAQQLSNQGGTLYAQNGTALVIRGDADNSGGQILADAGDLSLSADGLLTNAGGRITNAGTGGTTIHAQRIENTSFGAIGGNGVATITTDQLVNTGGAQLIAGTNLGLYLTQSADNSGGQIYVGQRLTIDGSHVTWNNGGGTISGKSVQFAASSLSNRQGTVLARDSLDIGSTGDIDNSGGVLQGGQYLGIRATGSVSNDGGQVISVDANSSAVVNGAAVTNTNGGVVGGNGSLSLTADRLANTNGAQLVAGTDLALHVSQTGDNSGGQIRAARAVIMDGTGVAWNNDGGTITANALRLAGGSLSNRHGAIVSDGALSAAIGGDIDNASGTIQAGDALAVEATGALRNAGGRIVGTSAADATVRAAIIANTHGGLLGGNGAASVTADQLVNTGGAQLIAGTDLGLHLTQSADNAGGQIYAGQRLTMEGSQVTWRNDGGTISGKSVQFAGASLSNRQGTMLADEELTGSLSGNVDNTGGALQGGAALDVSAGGTVTNDAGQIINTGTSQTRVVATSLVNTNGAMVGGNGDVQVQARQLTNTTRAQIVSGGAQFLDVGQSFSNTGGQVYGGTGLTVKGGAAALNNDGGSLASGGNSIVHAASLSNQAGKVIADGDIGIDTSTLTGVGIVHSGQDLRLAMQGDYANVAGNLLKAERNLSVGTTGAFTNQGKLEAVNALTINGSRIVNEAGATINSAATTLNATTDLINAGRIEGDIVATNSDVLTNTGTVIGGEVTASHREVHNTGAAAIMAATDTLNAYGRELVSNTEGATLYSLGDVNIAANRERDERGYLKNRSGRVLNDSGTIEGGSDYSVVEIAAQELINQRPDPVIVSDTTVDTKHQLKREKYIHCATTNAYPQKGCTQELWEGPYKTPVDATFTAAQILSRDNTKQRLVVDINGVATQIDYNTLSESNGGVLQVNYWDGYDRDVHYDPGTEYATLSDAQRGWQRVEIARDTTTTTTTDRDATPNQAAANLVSGGAMILANVGSLTNRYSTIAAGGSMQIGDQSATSGALESGQFGTTTVTNVGQTLYRRTTQDIVSTYAWSKDTSQDVGPVAQPGVVLAPVAVGRISGNITAGQRLAIFGGDLRNEDVGKSDPLAGTGSTGVSGVTIAGASPIQGSNAGQGGGTGVTGRSVDAQSIAATTLTNAPISLPTNGLYKYHTEPGYTYLIETDPRFTQYGNFLSSDYMLGLLGIDPAMTQKRLGDGFYEQKLIRDQVTRLTGRVTLAGYDSAEEQYKALMASGVHAAQQFNILPGMALTAAQMDALTSDIVWLVSETVTLADGSTQSVLVPRIYLARAHAADLQANGALIAADDLELHSAGTMRNSGIVDAKSRLSIAATDDVVNRGAIRSQGTTAISAGRDILNQSGQISGDRVGLVAGRDIQNVTLFDQRGTQSAAGNSKASTSLYGQQAGITSTGDMLLSAGRDLTATGSTINAGGDAAVLAGRNLTFDVLEGKTSQSIYNSDRHHSEGSRTEHSVSSVGTGGSLTTSSGGDTTLKGTQVKAGTDLTMVAGGDLNASAVTNETTHDNVARQSRQRQQEDHRRDQSTVGVKLEAGGNATLAAVKPTSQGGGLDRTDGKGNVTLIGANVMAGADGKGGSTLNVVADRDVTVAEARELHDSSVDIQRKFGSFVSRTSTSEQSSRHSDIGVGSTLSGDTVRVKGGNDVTIRQSAIAATDGVALIATRGDVLVTAGQNIHEASDALKVKKSGISGFAGQGGIGVSVGKSEASGTSHSLAITQSDARSVVGASNGNVVITAGKDATIVGSDLIAGSKGDKDKSSAGNIDILAQNVTIAEGVDRVYQDASQRNRSSGLSVALVGTPYDTVKNLQAVQKDPSAVSRVTGTVKELGASALTLPQVDVRIGNQKSSAQGSSVTTTSSGSSVTGAGNVRVRATGNGETDANGKALDGNVLVSGSTISAGDAAILDAARDVTVRASTDTYQAANSTSSSGWSISSALPSPGDVARHLSGGPNNSGVGMVPFGTQKSNATGATTSSKQNASVITGNTVGVKARTGDITIAGSGIAAEGDVALSAAKGKIDILSGQDTLSQRLDRTSRQIGDLGGTGYSGTVGVRSESHHADASQTTQNTIRSQVVSKSGNVTMAAGENITARGADIEAGNDVTMIGKNVILDPGTDSASQNERHRTSQYGTTLALSGYTVTAAQAVENAAHAVEDKKDGRVATLYGVQAGLAIANGIQGIQTVTSGGVSQTAAIKVTASVGGASQQSEAHSTSSTNQGTTIKAGNVVTIVATGSGQKDADGFATDGDISGHGVQIEGKTVTLSAARDVNLESAQDRSTLDSRSSGSNASVGVGFGVGGDQFGFTLELAASQNKAKANGEAVTNHNSHVVATDKVTVVSGRDTNLKGAQLIGDTVAGTVGRDLNIESRPDTETYHSKESSSGMQASICVPPFCYGTTVHASASLTQGNTDSTYSSVQEQSGIYAGKGGFDVDVKGHTDLKGGILASTADAGKNNLNTGTLTTSDIENKAEYSSDSTTIVASYSGGKSLDDALDQDGNLIEKHVQWAGNTNLLQSGANSLAATAAGNAQKSIDGSAAGITKSAIAPGTVVITDNAGQQAKTGQSAGDTVAGLNRDTTNANQSIDKIFDAQKVKDQRELNQLQSQVAQQLAPMVYNQVGGLLEGQPVATKTAVHALLGGLMATALGGDFTAGAAGGAAAKLAVETFGQQLLGVEGLSADDRKALVLLAGTIVGGAAGAATGGTVADAAAGANVGKVATENNYLTHTQKKARAEATVACKDGNCKKQVQEKYAAEYERNKAAVENCSSQAECVSVAQDLRAEQQAQGQRMAELQAKGPTNWTAAETLEYSDLRFGDATLNRMRSVAITNANRLAGDKPLDPNAVASLVADVGIGAAPGIAGAISPKGLTYEAAPYHGSTDNAVKSRGPSNGQSVLENSVQVKETSPRRVSVDPQTGEFVVFDRTLGDVYHGHVRAWKDLTSDMQNALVRGGYVDRKGNPK</sequence>
<dbReference type="Proteomes" id="UP000001692">
    <property type="component" value="Chromosome 1"/>
</dbReference>
<feature type="region of interest" description="Disordered" evidence="6">
    <location>
        <begin position="1955"/>
        <end position="1993"/>
    </location>
</feature>
<dbReference type="SMART" id="SM00912">
    <property type="entry name" value="Haemagg_act"/>
    <property type="match status" value="1"/>
</dbReference>
<accession>B3R1C1</accession>
<dbReference type="Pfam" id="PF05860">
    <property type="entry name" value="TPS"/>
    <property type="match status" value="1"/>
</dbReference>
<reference evidence="10" key="2">
    <citation type="journal article" date="2018" name="Proteins 86 Suppl">
        <title>Target highlights from the first post-PSI CASP experiment (CASP12, May-August 2016).</title>
        <authorList>
            <person name="Kryshtafovych A."/>
            <person name="Albrecht R."/>
            <person name="Basle A."/>
            <person name="Bule P."/>
            <person name="Caputo A.T."/>
            <person name="Carvalho A.L."/>
            <person name="Chao K.L."/>
            <person name="Diskin R."/>
            <person name="Fidelis K."/>
            <person name="Fontes C.M.G.A."/>
            <person name="Fredslund F."/>
            <person name="Gilbert H.J."/>
            <person name="Goulding C.W."/>
            <person name="Hartmann M.D."/>
            <person name="Hayes C.S."/>
            <person name="Herzberg O."/>
            <person name="Hill J.C."/>
            <person name="Joachimiak A."/>
            <person name="Kohring G.W."/>
            <person name="Koning R.I."/>
            <person name="Lo Leggio L."/>
            <person name="Mangiagalli M."/>
            <person name="Michalska K."/>
            <person name="Moult J."/>
            <person name="Najmudin S."/>
            <person name="Nardini M."/>
            <person name="Nardone V."/>
            <person name="Ndeh D."/>
            <person name="Nguyen T.H."/>
            <person name="Pintacuda G."/>
            <person name="Postel S."/>
            <person name="van Raaij M.J."/>
            <person name="Roversi P."/>
            <person name="Shimon A."/>
            <person name="Singh A.K."/>
            <person name="Sundberg E.J."/>
            <person name="Tars K."/>
            <person name="Zitzmann N."/>
            <person name="Schwede T."/>
        </authorList>
    </citation>
    <scope>X-RAY CRYSTALLOGRAPHY (2.40 ANGSTROMS) OF 3394-3469</scope>
</reference>
<comment type="similarity">
    <text evidence="5">In the N-terminal section; belongs to the CdiA toxin family.</text>
</comment>
<feature type="compositionally biased region" description="Polar residues" evidence="6">
    <location>
        <begin position="3391"/>
        <end position="3412"/>
    </location>
</feature>
<feature type="compositionally biased region" description="Low complexity" evidence="6">
    <location>
        <begin position="2361"/>
        <end position="2381"/>
    </location>
</feature>
<evidence type="ECO:0000259" key="7">
    <source>
        <dbReference type="SMART" id="SM00912"/>
    </source>
</evidence>
<dbReference type="InterPro" id="IPR025157">
    <property type="entry name" value="Hemagglutinin_rpt"/>
</dbReference>
<feature type="compositionally biased region" description="Basic and acidic residues" evidence="6">
    <location>
        <begin position="1958"/>
        <end position="1970"/>
    </location>
</feature>
<dbReference type="HOGENOM" id="CLU_000043_2_1_4"/>
<dbReference type="KEGG" id="cti:RALTA_A1585"/>
<dbReference type="Gene3D" id="2.160.20.10">
    <property type="entry name" value="Single-stranded right-handed beta-helix, Pectin lyase-like"/>
    <property type="match status" value="1"/>
</dbReference>
<dbReference type="InterPro" id="IPR012334">
    <property type="entry name" value="Pectin_lyas_fold"/>
</dbReference>
<evidence type="ECO:0000256" key="4">
    <source>
        <dbReference type="ARBA" id="ARBA00023026"/>
    </source>
</evidence>
<keyword evidence="3" id="KW-1266">Target cell cytoplasm</keyword>
<dbReference type="InterPro" id="IPR006914">
    <property type="entry name" value="VENN_dom"/>
</dbReference>
<feature type="region of interest" description="Disordered" evidence="6">
    <location>
        <begin position="3391"/>
        <end position="3419"/>
    </location>
</feature>
<evidence type="ECO:0000313" key="9">
    <source>
        <dbReference type="Proteomes" id="UP000001692"/>
    </source>
</evidence>
<dbReference type="eggNOG" id="COG3210">
    <property type="taxonomic scope" value="Bacteria"/>
</dbReference>
<keyword evidence="10" id="KW-0002">3D-structure</keyword>
<keyword evidence="9" id="KW-1185">Reference proteome</keyword>
<feature type="compositionally biased region" description="Low complexity" evidence="6">
    <location>
        <begin position="1971"/>
        <end position="1993"/>
    </location>
</feature>
<dbReference type="Pfam" id="PF13332">
    <property type="entry name" value="Fil_haemagg_2"/>
    <property type="match status" value="5"/>
</dbReference>
<dbReference type="PDB" id="5T87">
    <property type="method" value="X-ray"/>
    <property type="resolution" value="2.40 A"/>
    <property type="chains" value="E/F/G/H=3394-3469"/>
</dbReference>
<feature type="region of interest" description="Disordered" evidence="6">
    <location>
        <begin position="2127"/>
        <end position="2148"/>
    </location>
</feature>
<organism evidence="8 9">
    <name type="scientific">Cupriavidus taiwanensis (strain DSM 17343 / BCRC 17206 / CCUG 44338 / CIP 107171 / LMG 19424 / R1)</name>
    <name type="common">Ralstonia taiwanensis (strain LMG 19424)</name>
    <dbReference type="NCBI Taxonomy" id="977880"/>
    <lineage>
        <taxon>Bacteria</taxon>
        <taxon>Pseudomonadati</taxon>
        <taxon>Pseudomonadota</taxon>
        <taxon>Betaproteobacteria</taxon>
        <taxon>Burkholderiales</taxon>
        <taxon>Burkholderiaceae</taxon>
        <taxon>Cupriavidus</taxon>
    </lineage>
</organism>
<evidence type="ECO:0000256" key="3">
    <source>
        <dbReference type="ARBA" id="ARBA00022913"/>
    </source>
</evidence>
<evidence type="ECO:0000256" key="6">
    <source>
        <dbReference type="SAM" id="MobiDB-lite"/>
    </source>
</evidence>
<feature type="compositionally biased region" description="Basic and acidic residues" evidence="6">
    <location>
        <begin position="2031"/>
        <end position="2040"/>
    </location>
</feature>
<dbReference type="RefSeq" id="WP_012352853.1">
    <property type="nucleotide sequence ID" value="NC_010528.1"/>
</dbReference>
<dbReference type="SUPFAM" id="SSF51126">
    <property type="entry name" value="Pectin lyase-like"/>
    <property type="match status" value="1"/>
</dbReference>
<keyword evidence="2" id="KW-0800">Toxin</keyword>
<feature type="region of interest" description="Disordered" evidence="6">
    <location>
        <begin position="2016"/>
        <end position="2048"/>
    </location>
</feature>
<name>B3R1C1_CUPTR</name>
<evidence type="ECO:0000256" key="5">
    <source>
        <dbReference type="ARBA" id="ARBA00024043"/>
    </source>
</evidence>
<dbReference type="InterPro" id="IPR010069">
    <property type="entry name" value="CdiA_FHA1_rpt"/>
</dbReference>
<dbReference type="InterPro" id="IPR011050">
    <property type="entry name" value="Pectin_lyase_fold/virulence"/>
</dbReference>